<dbReference type="InterPro" id="IPR014710">
    <property type="entry name" value="RmlC-like_jellyroll"/>
</dbReference>
<dbReference type="EMBL" id="PCGC01000046">
    <property type="protein sequence ID" value="PHL20641.1"/>
    <property type="molecule type" value="Genomic_DNA"/>
</dbReference>
<dbReference type="InterPro" id="IPR036390">
    <property type="entry name" value="WH_DNA-bd_sf"/>
</dbReference>
<dbReference type="CDD" id="cd00038">
    <property type="entry name" value="CAP_ED"/>
    <property type="match status" value="1"/>
</dbReference>
<dbReference type="SMART" id="SM00100">
    <property type="entry name" value="cNMP"/>
    <property type="match status" value="1"/>
</dbReference>
<evidence type="ECO:0000259" key="4">
    <source>
        <dbReference type="PROSITE" id="PS50042"/>
    </source>
</evidence>
<feature type="domain" description="HTH crp-type" evidence="5">
    <location>
        <begin position="148"/>
        <end position="211"/>
    </location>
</feature>
<dbReference type="Gene3D" id="2.60.120.10">
    <property type="entry name" value="Jelly Rolls"/>
    <property type="match status" value="1"/>
</dbReference>
<organism evidence="6 9">
    <name type="scientific">Enterococcus faecium</name>
    <name type="common">Streptococcus faecium</name>
    <dbReference type="NCBI Taxonomy" id="1352"/>
    <lineage>
        <taxon>Bacteria</taxon>
        <taxon>Bacillati</taxon>
        <taxon>Bacillota</taxon>
        <taxon>Bacilli</taxon>
        <taxon>Lactobacillales</taxon>
        <taxon>Enterococcaceae</taxon>
        <taxon>Enterococcus</taxon>
    </lineage>
</organism>
<dbReference type="RefSeq" id="WP_002297859.1">
    <property type="nucleotide sequence ID" value="NZ_BPUK01000090.1"/>
</dbReference>
<evidence type="ECO:0000259" key="5">
    <source>
        <dbReference type="PROSITE" id="PS51063"/>
    </source>
</evidence>
<reference evidence="7 11" key="3">
    <citation type="submission" date="2017-10" db="EMBL/GenBank/DDBJ databases">
        <title>Draft genomes of the Enterococcus faecium isolated from human feces before and after Helicobacter pylori eradication therapy.</title>
        <authorList>
            <person name="Prianichniikov N.A."/>
            <person name="Glushchenko O.E."/>
            <person name="Malakhova M.V."/>
        </authorList>
    </citation>
    <scope>NUCLEOTIDE SEQUENCE [LARGE SCALE GENOMIC DNA]</scope>
    <source>
        <strain evidence="7 11">Hp_5-7</strain>
    </source>
</reference>
<dbReference type="Pfam" id="PF00027">
    <property type="entry name" value="cNMP_binding"/>
    <property type="match status" value="1"/>
</dbReference>
<dbReference type="Pfam" id="PF13545">
    <property type="entry name" value="HTH_Crp_2"/>
    <property type="match status" value="1"/>
</dbReference>
<evidence type="ECO:0000313" key="7">
    <source>
        <dbReference type="EMBL" id="PHL20641.1"/>
    </source>
</evidence>
<dbReference type="PROSITE" id="PS50042">
    <property type="entry name" value="CNMP_BINDING_3"/>
    <property type="match status" value="1"/>
</dbReference>
<keyword evidence="3" id="KW-0804">Transcription</keyword>
<dbReference type="InterPro" id="IPR018490">
    <property type="entry name" value="cNMP-bd_dom_sf"/>
</dbReference>
<evidence type="ECO:0000256" key="1">
    <source>
        <dbReference type="ARBA" id="ARBA00023015"/>
    </source>
</evidence>
<dbReference type="EMBL" id="FKLM01000001">
    <property type="protein sequence ID" value="SAY62908.1"/>
    <property type="molecule type" value="Genomic_DNA"/>
</dbReference>
<evidence type="ECO:0000313" key="11">
    <source>
        <dbReference type="Proteomes" id="UP000224303"/>
    </source>
</evidence>
<dbReference type="InterPro" id="IPR012318">
    <property type="entry name" value="HTH_CRP"/>
</dbReference>
<evidence type="ECO:0000256" key="3">
    <source>
        <dbReference type="ARBA" id="ARBA00023163"/>
    </source>
</evidence>
<dbReference type="EMBL" id="LRHK01000001">
    <property type="protein sequence ID" value="KWX18331.1"/>
    <property type="molecule type" value="Genomic_DNA"/>
</dbReference>
<proteinExistence type="predicted"/>
<dbReference type="InterPro" id="IPR000595">
    <property type="entry name" value="cNMP-bd_dom"/>
</dbReference>
<evidence type="ECO:0000313" key="8">
    <source>
        <dbReference type="EMBL" id="SAY62908.1"/>
    </source>
</evidence>
<protein>
    <submittedName>
        <fullName evidence="6">Cyclic nucleotide-binding protein</fullName>
    </submittedName>
    <submittedName>
        <fullName evidence="8">Regulatory protein YeiL</fullName>
    </submittedName>
</protein>
<feature type="domain" description="Cyclic nucleotide-binding" evidence="4">
    <location>
        <begin position="18"/>
        <end position="118"/>
    </location>
</feature>
<comment type="caution">
    <text evidence="6">The sequence shown here is derived from an EMBL/GenBank/DDBJ whole genome shotgun (WGS) entry which is preliminary data.</text>
</comment>
<gene>
    <name evidence="8" type="primary">yeiL</name>
    <name evidence="6" type="ORF">AWT83_07555</name>
    <name evidence="7" type="ORF">CQR37_12955</name>
    <name evidence="8" type="ORF">DTPHA_600128</name>
</gene>
<dbReference type="AlphaFoldDB" id="A0A132P7N0"/>
<evidence type="ECO:0000313" key="9">
    <source>
        <dbReference type="Proteomes" id="UP000070452"/>
    </source>
</evidence>
<dbReference type="SUPFAM" id="SSF46785">
    <property type="entry name" value="Winged helix' DNA-binding domain"/>
    <property type="match status" value="1"/>
</dbReference>
<keyword evidence="1" id="KW-0805">Transcription regulation</keyword>
<keyword evidence="2" id="KW-0238">DNA-binding</keyword>
<dbReference type="Proteomes" id="UP000183509">
    <property type="component" value="Unassembled WGS sequence"/>
</dbReference>
<dbReference type="SUPFAM" id="SSF51206">
    <property type="entry name" value="cAMP-binding domain-like"/>
    <property type="match status" value="1"/>
</dbReference>
<accession>A0A132P7N0</accession>
<sequence length="227" mass="26185">MKKIHDTKQLTAYVEKHNLQDYMDSDILAMASLLFFEKEEHLIQTGKTSDYLYFLVDGTVMVYSYSSDTQNICIDYAKPATPLGEASSLWELSPKSSVKAVTKCICISIPLNQYRTQLQKDVRFLQNICQLLSYRLNSGINLANSLTEPVETRLAKFILTHHENERFSFRLTTCASILNVSYRHLLRTITNFREENIIEKKKNYYLIHDIEALEDLAENISSPVKAE</sequence>
<dbReference type="GO" id="GO:0006355">
    <property type="term" value="P:regulation of DNA-templated transcription"/>
    <property type="evidence" value="ECO:0007669"/>
    <property type="project" value="InterPro"/>
</dbReference>
<evidence type="ECO:0000313" key="10">
    <source>
        <dbReference type="Proteomes" id="UP000183509"/>
    </source>
</evidence>
<evidence type="ECO:0000313" key="6">
    <source>
        <dbReference type="EMBL" id="KWX18331.1"/>
    </source>
</evidence>
<dbReference type="GO" id="GO:0003677">
    <property type="term" value="F:DNA binding"/>
    <property type="evidence" value="ECO:0007669"/>
    <property type="project" value="UniProtKB-KW"/>
</dbReference>
<name>A0A132P7N0_ENTFC</name>
<evidence type="ECO:0000256" key="2">
    <source>
        <dbReference type="ARBA" id="ARBA00023125"/>
    </source>
</evidence>
<dbReference type="PROSITE" id="PS51063">
    <property type="entry name" value="HTH_CRP_2"/>
    <property type="match status" value="1"/>
</dbReference>
<reference evidence="8 10" key="2">
    <citation type="submission" date="2016-04" db="EMBL/GenBank/DDBJ databases">
        <authorList>
            <person name="Millard A."/>
        </authorList>
    </citation>
    <scope>NUCLEOTIDE SEQUENCE [LARGE SCALE GENOMIC DNA]</scope>
    <source>
        <strain evidence="8">Isolate 22</strain>
    </source>
</reference>
<dbReference type="Proteomes" id="UP000224303">
    <property type="component" value="Unassembled WGS sequence"/>
</dbReference>
<reference evidence="6 9" key="1">
    <citation type="submission" date="2016-01" db="EMBL/GenBank/DDBJ databases">
        <title>Molecular Mechanisms for transfer of large genomic segments between Enterococcus faecium strains.</title>
        <authorList>
            <person name="Garcia-Solache M.A."/>
            <person name="Lebreton F."/>
            <person name="Mclaughlin R.E."/>
            <person name="Whiteaker J.D."/>
            <person name="Gilmore M.S."/>
            <person name="Rice L.B."/>
        </authorList>
    </citation>
    <scope>NUCLEOTIDE SEQUENCE [LARGE SCALE GENOMIC DNA]</scope>
    <source>
        <strain evidence="6 9">D344RRF x C68</strain>
    </source>
</reference>
<dbReference type="Proteomes" id="UP000070452">
    <property type="component" value="Unassembled WGS sequence"/>
</dbReference>